<gene>
    <name evidence="2" type="ORF">ECRASSUSDP1_LOCUS26751</name>
</gene>
<proteinExistence type="predicted"/>
<keyword evidence="3" id="KW-1185">Reference proteome</keyword>
<feature type="compositionally biased region" description="Polar residues" evidence="1">
    <location>
        <begin position="136"/>
        <end position="149"/>
    </location>
</feature>
<name>A0AAD1Y5R3_EUPCR</name>
<reference evidence="2" key="1">
    <citation type="submission" date="2023-07" db="EMBL/GenBank/DDBJ databases">
        <authorList>
            <consortium name="AG Swart"/>
            <person name="Singh M."/>
            <person name="Singh A."/>
            <person name="Seah K."/>
            <person name="Emmerich C."/>
        </authorList>
    </citation>
    <scope>NUCLEOTIDE SEQUENCE</scope>
    <source>
        <strain evidence="2">DP1</strain>
    </source>
</reference>
<protein>
    <submittedName>
        <fullName evidence="2">Uncharacterized protein</fullName>
    </submittedName>
</protein>
<organism evidence="2 3">
    <name type="scientific">Euplotes crassus</name>
    <dbReference type="NCBI Taxonomy" id="5936"/>
    <lineage>
        <taxon>Eukaryota</taxon>
        <taxon>Sar</taxon>
        <taxon>Alveolata</taxon>
        <taxon>Ciliophora</taxon>
        <taxon>Intramacronucleata</taxon>
        <taxon>Spirotrichea</taxon>
        <taxon>Hypotrichia</taxon>
        <taxon>Euplotida</taxon>
        <taxon>Euplotidae</taxon>
        <taxon>Moneuplotes</taxon>
    </lineage>
</organism>
<accession>A0AAD1Y5R3</accession>
<feature type="region of interest" description="Disordered" evidence="1">
    <location>
        <begin position="129"/>
        <end position="153"/>
    </location>
</feature>
<evidence type="ECO:0000313" key="2">
    <source>
        <dbReference type="EMBL" id="CAI2385203.1"/>
    </source>
</evidence>
<sequence length="219" mass="25530">MKATGRILGFYSVEMVKRETRKTTIDCEEGEFRYVDRIVETEEGTDQSFEGWRNAVFNENDRDNLAFKKFLESQKIDYSQIKLNKDSNVQNAINLRMNRGFKTDFYWKLQRLVENIAIYKEIFGGEPTSKPPLRSSMGNSTNQNISKPTSEARKSRWILRKGASKVSQNNHNLVNKVTQHQNCRLHYLLQRSHEAGIVQVKAHLSVRTQKEVSYLRPLL</sequence>
<dbReference type="Proteomes" id="UP001295684">
    <property type="component" value="Unassembled WGS sequence"/>
</dbReference>
<dbReference type="EMBL" id="CAMPGE010027583">
    <property type="protein sequence ID" value="CAI2385203.1"/>
    <property type="molecule type" value="Genomic_DNA"/>
</dbReference>
<comment type="caution">
    <text evidence="2">The sequence shown here is derived from an EMBL/GenBank/DDBJ whole genome shotgun (WGS) entry which is preliminary data.</text>
</comment>
<evidence type="ECO:0000313" key="3">
    <source>
        <dbReference type="Proteomes" id="UP001295684"/>
    </source>
</evidence>
<dbReference type="AlphaFoldDB" id="A0AAD1Y5R3"/>
<evidence type="ECO:0000256" key="1">
    <source>
        <dbReference type="SAM" id="MobiDB-lite"/>
    </source>
</evidence>